<dbReference type="AlphaFoldDB" id="A0A8J4M547"/>
<gene>
    <name evidence="2" type="ORF">ENY07_00575</name>
</gene>
<dbReference type="Gene3D" id="3.30.420.10">
    <property type="entry name" value="Ribonuclease H-like superfamily/Ribonuclease H"/>
    <property type="match status" value="1"/>
</dbReference>
<comment type="caution">
    <text evidence="2">The sequence shown here is derived from an EMBL/GenBank/DDBJ whole genome shotgun (WGS) entry which is preliminary data.</text>
</comment>
<dbReference type="EMBL" id="DTQM01000011">
    <property type="protein sequence ID" value="HGC41713.1"/>
    <property type="molecule type" value="Genomic_DNA"/>
</dbReference>
<dbReference type="InterPro" id="IPR001584">
    <property type="entry name" value="Integrase_cat-core"/>
</dbReference>
<sequence>MSHEGGEGQSASCSNAKKLHAWRPTGMGYGYALWRRLATAPSFVREPEGNGVAERFMRTLKENFLWIRSFNTIKELHVALIAFARRYNAPWLVERHGYQTPAQVRLAQLRVANSNIGELSLAA</sequence>
<proteinExistence type="predicted"/>
<dbReference type="InterPro" id="IPR036397">
    <property type="entry name" value="RNaseH_sf"/>
</dbReference>
<reference evidence="2" key="1">
    <citation type="journal article" date="2020" name="mSystems">
        <title>Genome- and Community-Level Interaction Insights into Carbon Utilization and Element Cycling Functions of Hydrothermarchaeota in Hydrothermal Sediment.</title>
        <authorList>
            <person name="Zhou Z."/>
            <person name="Liu Y."/>
            <person name="Xu W."/>
            <person name="Pan J."/>
            <person name="Luo Z.H."/>
            <person name="Li M."/>
        </authorList>
    </citation>
    <scope>NUCLEOTIDE SEQUENCE</scope>
    <source>
        <strain evidence="2">SpSt-997</strain>
    </source>
</reference>
<name>A0A8J4M547_9PROT</name>
<organism evidence="2">
    <name type="scientific">Acidicaldus sp</name>
    <dbReference type="NCBI Taxonomy" id="1872105"/>
    <lineage>
        <taxon>Bacteria</taxon>
        <taxon>Pseudomonadati</taxon>
        <taxon>Pseudomonadota</taxon>
        <taxon>Alphaproteobacteria</taxon>
        <taxon>Acetobacterales</taxon>
        <taxon>Acetobacteraceae</taxon>
        <taxon>Acidicaldus</taxon>
    </lineage>
</organism>
<feature type="domain" description="Integrase catalytic" evidence="1">
    <location>
        <begin position="1"/>
        <end position="109"/>
    </location>
</feature>
<dbReference type="SUPFAM" id="SSF53098">
    <property type="entry name" value="Ribonuclease H-like"/>
    <property type="match status" value="1"/>
</dbReference>
<protein>
    <recommendedName>
        <fullName evidence="1">Integrase catalytic domain-containing protein</fullName>
    </recommendedName>
</protein>
<evidence type="ECO:0000259" key="1">
    <source>
        <dbReference type="PROSITE" id="PS50994"/>
    </source>
</evidence>
<dbReference type="GO" id="GO:0015074">
    <property type="term" value="P:DNA integration"/>
    <property type="evidence" value="ECO:0007669"/>
    <property type="project" value="InterPro"/>
</dbReference>
<dbReference type="PROSITE" id="PS50994">
    <property type="entry name" value="INTEGRASE"/>
    <property type="match status" value="1"/>
</dbReference>
<accession>A0A8J4M547</accession>
<dbReference type="Pfam" id="PF13683">
    <property type="entry name" value="rve_3"/>
    <property type="match status" value="1"/>
</dbReference>
<dbReference type="InterPro" id="IPR012337">
    <property type="entry name" value="RNaseH-like_sf"/>
</dbReference>
<evidence type="ECO:0000313" key="2">
    <source>
        <dbReference type="EMBL" id="HGC41713.1"/>
    </source>
</evidence>
<dbReference type="GO" id="GO:0003676">
    <property type="term" value="F:nucleic acid binding"/>
    <property type="evidence" value="ECO:0007669"/>
    <property type="project" value="InterPro"/>
</dbReference>